<organism evidence="1 2">
    <name type="scientific">Erwinia tracheiphila</name>
    <dbReference type="NCBI Taxonomy" id="65700"/>
    <lineage>
        <taxon>Bacteria</taxon>
        <taxon>Pseudomonadati</taxon>
        <taxon>Pseudomonadota</taxon>
        <taxon>Gammaproteobacteria</taxon>
        <taxon>Enterobacterales</taxon>
        <taxon>Erwiniaceae</taxon>
        <taxon>Erwinia</taxon>
    </lineage>
</organism>
<evidence type="ECO:0000313" key="1">
    <source>
        <dbReference type="EMBL" id="AXF75173.1"/>
    </source>
</evidence>
<dbReference type="EMBL" id="CP013970">
    <property type="protein sequence ID" value="AXF75173.1"/>
    <property type="molecule type" value="Genomic_DNA"/>
</dbReference>
<evidence type="ECO:0000313" key="2">
    <source>
        <dbReference type="Proteomes" id="UP000264980"/>
    </source>
</evidence>
<dbReference type="RefSeq" id="WP_233478856.1">
    <property type="nucleotide sequence ID" value="NZ_CP013970.1"/>
</dbReference>
<dbReference type="AlphaFoldDB" id="A0A345CP06"/>
<gene>
    <name evidence="1" type="ORF">AV903_02105</name>
</gene>
<proteinExistence type="predicted"/>
<dbReference type="Proteomes" id="UP000264980">
    <property type="component" value="Chromosome"/>
</dbReference>
<reference evidence="1 2" key="1">
    <citation type="submission" date="2016-01" db="EMBL/GenBank/DDBJ databases">
        <authorList>
            <person name="Oliw E.H."/>
        </authorList>
    </citation>
    <scope>NUCLEOTIDE SEQUENCE [LARGE SCALE GENOMIC DNA]</scope>
    <source>
        <strain evidence="1 2">MDcuke</strain>
    </source>
</reference>
<sequence>MSKLTTTERKWLSEVQAVLDRCPSDRIGFYTTGDCTVFTWNLDKTDAVNDHCCDFYEAVKKERASFSITLKFPAQIESTAG</sequence>
<name>A0A345CP06_9GAMM</name>
<accession>A0A345CP06</accession>
<protein>
    <submittedName>
        <fullName evidence="1">Uncharacterized protein</fullName>
    </submittedName>
</protein>